<name>A0A194RL82_PAPMA</name>
<gene>
    <name evidence="2" type="ORF">RR48_10340</name>
</gene>
<dbReference type="EMBL" id="KQ460207">
    <property type="protein sequence ID" value="KPJ16741.1"/>
    <property type="molecule type" value="Genomic_DNA"/>
</dbReference>
<feature type="region of interest" description="Disordered" evidence="1">
    <location>
        <begin position="126"/>
        <end position="147"/>
    </location>
</feature>
<accession>A0A194RL82</accession>
<feature type="compositionally biased region" description="Basic residues" evidence="1">
    <location>
        <begin position="132"/>
        <end position="147"/>
    </location>
</feature>
<proteinExistence type="predicted"/>
<feature type="compositionally biased region" description="Low complexity" evidence="1">
    <location>
        <begin position="180"/>
        <end position="194"/>
    </location>
</feature>
<protein>
    <submittedName>
        <fullName evidence="2">Uncharacterized protein</fullName>
    </submittedName>
</protein>
<dbReference type="InParanoid" id="A0A194RL82"/>
<sequence length="202" mass="22011">MRTAADVYHQRRRKEMMEVSGESWRTYYAGGEPGLAAAALGVAEDAHAHGQPQPLVAEYYKLPPLAQDAHLNLHKDVKIDVWPAGGALKAANGAHGAELGELSVLLHAGSVKREPEDLSRKVVDEPEPHALKPPRHKVRHTSVRRRRARTHLHTSLPVTHVLSIAASVRCAERSARAALAAPARAPRPAHRAPLPQGPFCYP</sequence>
<keyword evidence="3" id="KW-1185">Reference proteome</keyword>
<evidence type="ECO:0000256" key="1">
    <source>
        <dbReference type="SAM" id="MobiDB-lite"/>
    </source>
</evidence>
<dbReference type="AlphaFoldDB" id="A0A194RL82"/>
<feature type="region of interest" description="Disordered" evidence="1">
    <location>
        <begin position="180"/>
        <end position="202"/>
    </location>
</feature>
<evidence type="ECO:0000313" key="2">
    <source>
        <dbReference type="EMBL" id="KPJ16741.1"/>
    </source>
</evidence>
<organism evidence="2 3">
    <name type="scientific">Papilio machaon</name>
    <name type="common">Old World swallowtail butterfly</name>
    <dbReference type="NCBI Taxonomy" id="76193"/>
    <lineage>
        <taxon>Eukaryota</taxon>
        <taxon>Metazoa</taxon>
        <taxon>Ecdysozoa</taxon>
        <taxon>Arthropoda</taxon>
        <taxon>Hexapoda</taxon>
        <taxon>Insecta</taxon>
        <taxon>Pterygota</taxon>
        <taxon>Neoptera</taxon>
        <taxon>Endopterygota</taxon>
        <taxon>Lepidoptera</taxon>
        <taxon>Glossata</taxon>
        <taxon>Ditrysia</taxon>
        <taxon>Papilionoidea</taxon>
        <taxon>Papilionidae</taxon>
        <taxon>Papilioninae</taxon>
        <taxon>Papilio</taxon>
    </lineage>
</organism>
<reference evidence="2 3" key="1">
    <citation type="journal article" date="2015" name="Nat. Commun.">
        <title>Outbred genome sequencing and CRISPR/Cas9 gene editing in butterflies.</title>
        <authorList>
            <person name="Li X."/>
            <person name="Fan D."/>
            <person name="Zhang W."/>
            <person name="Liu G."/>
            <person name="Zhang L."/>
            <person name="Zhao L."/>
            <person name="Fang X."/>
            <person name="Chen L."/>
            <person name="Dong Y."/>
            <person name="Chen Y."/>
            <person name="Ding Y."/>
            <person name="Zhao R."/>
            <person name="Feng M."/>
            <person name="Zhu Y."/>
            <person name="Feng Y."/>
            <person name="Jiang X."/>
            <person name="Zhu D."/>
            <person name="Xiang H."/>
            <person name="Feng X."/>
            <person name="Li S."/>
            <person name="Wang J."/>
            <person name="Zhang G."/>
            <person name="Kronforst M.R."/>
            <person name="Wang W."/>
        </authorList>
    </citation>
    <scope>NUCLEOTIDE SEQUENCE [LARGE SCALE GENOMIC DNA]</scope>
    <source>
        <strain evidence="2">Ya'a_city_454_Pm</strain>
        <tissue evidence="2">Whole body</tissue>
    </source>
</reference>
<dbReference type="Proteomes" id="UP000053240">
    <property type="component" value="Unassembled WGS sequence"/>
</dbReference>
<evidence type="ECO:0000313" key="3">
    <source>
        <dbReference type="Proteomes" id="UP000053240"/>
    </source>
</evidence>